<keyword evidence="18" id="KW-1185">Reference proteome</keyword>
<dbReference type="SUPFAM" id="SSF52540">
    <property type="entry name" value="P-loop containing nucleoside triphosphate hydrolases"/>
    <property type="match status" value="1"/>
</dbReference>
<dbReference type="Gene3D" id="3.40.50.300">
    <property type="entry name" value="P-loop containing nucleotide triphosphate hydrolases"/>
    <property type="match status" value="1"/>
</dbReference>
<comment type="subcellular location">
    <subcellularLocation>
        <location evidence="1">Cell membrane</location>
        <topology evidence="1">Peripheral membrane protein</topology>
    </subcellularLocation>
</comment>
<evidence type="ECO:0000256" key="4">
    <source>
        <dbReference type="ARBA" id="ARBA00022496"/>
    </source>
</evidence>
<keyword evidence="7 17" id="KW-0067">ATP-binding</keyword>
<evidence type="ECO:0000256" key="7">
    <source>
        <dbReference type="ARBA" id="ARBA00022840"/>
    </source>
</evidence>
<dbReference type="InterPro" id="IPR017871">
    <property type="entry name" value="ABC_transporter-like_CS"/>
</dbReference>
<dbReference type="GO" id="GO:0005886">
    <property type="term" value="C:plasma membrane"/>
    <property type="evidence" value="ECO:0007669"/>
    <property type="project" value="UniProtKB-SubCell"/>
</dbReference>
<dbReference type="PANTHER" id="PTHR42781">
    <property type="entry name" value="SPERMIDINE/PUTRESCINE IMPORT ATP-BINDING PROTEIN POTA"/>
    <property type="match status" value="1"/>
</dbReference>
<dbReference type="GO" id="GO:1901238">
    <property type="term" value="F:ABC-type tungstate transporter activity"/>
    <property type="evidence" value="ECO:0007669"/>
    <property type="project" value="UniProtKB-EC"/>
</dbReference>
<protein>
    <recommendedName>
        <fullName evidence="14">Molybdate/tungstate import ATP-binding protein WtpC</fullName>
        <ecNumber evidence="13">7.3.2.6</ecNumber>
    </recommendedName>
</protein>
<dbReference type="EC" id="7.3.2.6" evidence="13"/>
<evidence type="ECO:0000256" key="6">
    <source>
        <dbReference type="ARBA" id="ARBA00022741"/>
    </source>
</evidence>
<dbReference type="InterPro" id="IPR003439">
    <property type="entry name" value="ABC_transporter-like_ATP-bd"/>
</dbReference>
<dbReference type="GO" id="GO:0015408">
    <property type="term" value="F:ABC-type ferric iron transporter activity"/>
    <property type="evidence" value="ECO:0007669"/>
    <property type="project" value="InterPro"/>
</dbReference>
<keyword evidence="4" id="KW-0410">Iron transport</keyword>
<dbReference type="EMBL" id="CP113361">
    <property type="protein sequence ID" value="WAI02300.1"/>
    <property type="molecule type" value="Genomic_DNA"/>
</dbReference>
<dbReference type="SMART" id="SM00382">
    <property type="entry name" value="AAA"/>
    <property type="match status" value="1"/>
</dbReference>
<keyword evidence="3" id="KW-1003">Cell membrane</keyword>
<dbReference type="InterPro" id="IPR003593">
    <property type="entry name" value="AAA+_ATPase"/>
</dbReference>
<evidence type="ECO:0000256" key="10">
    <source>
        <dbReference type="ARBA" id="ARBA00023136"/>
    </source>
</evidence>
<proteinExistence type="inferred from homology"/>
<gene>
    <name evidence="17" type="ORF">OU421_05360</name>
</gene>
<keyword evidence="5" id="KW-0500">Molybdenum</keyword>
<dbReference type="AlphaFoldDB" id="A0A9X9S7L3"/>
<dbReference type="InterPro" id="IPR050093">
    <property type="entry name" value="ABC_SmlMolc_Importer"/>
</dbReference>
<dbReference type="PANTHER" id="PTHR42781:SF4">
    <property type="entry name" value="SPERMIDINE_PUTRESCINE IMPORT ATP-BINDING PROTEIN POTA"/>
    <property type="match status" value="1"/>
</dbReference>
<evidence type="ECO:0000256" key="15">
    <source>
        <dbReference type="ARBA" id="ARBA00047936"/>
    </source>
</evidence>
<evidence type="ECO:0000313" key="17">
    <source>
        <dbReference type="EMBL" id="WAI02300.1"/>
    </source>
</evidence>
<dbReference type="CDD" id="cd03259">
    <property type="entry name" value="ABC_Carb_Solutes_like"/>
    <property type="match status" value="1"/>
</dbReference>
<evidence type="ECO:0000256" key="12">
    <source>
        <dbReference type="ARBA" id="ARBA00038781"/>
    </source>
</evidence>
<evidence type="ECO:0000256" key="14">
    <source>
        <dbReference type="ARBA" id="ARBA00041133"/>
    </source>
</evidence>
<comment type="catalytic activity">
    <reaction evidence="15">
        <text>tungstate(in) + ATP + H2O = tungstate(out) + ADP + phosphate + H(+)</text>
        <dbReference type="Rhea" id="RHEA:35027"/>
        <dbReference type="ChEBI" id="CHEBI:15377"/>
        <dbReference type="ChEBI" id="CHEBI:15378"/>
        <dbReference type="ChEBI" id="CHEBI:30616"/>
        <dbReference type="ChEBI" id="CHEBI:43474"/>
        <dbReference type="ChEBI" id="CHEBI:46502"/>
        <dbReference type="ChEBI" id="CHEBI:456216"/>
        <dbReference type="EC" id="7.3.2.6"/>
    </reaction>
</comment>
<keyword evidence="8" id="KW-0408">Iron</keyword>
<dbReference type="KEGG" id="mou:OU421_05360"/>
<dbReference type="GeneID" id="76834508"/>
<comment type="subunit">
    <text evidence="12">The complex is composed of two ATP-binding proteins (WtpC), two transmembrane proteins (WtpB) and a solute-binding protein (WtpA).</text>
</comment>
<dbReference type="GO" id="GO:0005524">
    <property type="term" value="F:ATP binding"/>
    <property type="evidence" value="ECO:0007669"/>
    <property type="project" value="UniProtKB-KW"/>
</dbReference>
<evidence type="ECO:0000256" key="9">
    <source>
        <dbReference type="ARBA" id="ARBA00023065"/>
    </source>
</evidence>
<dbReference type="Proteomes" id="UP001163096">
    <property type="component" value="Chromosome"/>
</dbReference>
<evidence type="ECO:0000256" key="8">
    <source>
        <dbReference type="ARBA" id="ARBA00023004"/>
    </source>
</evidence>
<dbReference type="InterPro" id="IPR015853">
    <property type="entry name" value="ABC_transpr_FbpC"/>
</dbReference>
<feature type="domain" description="ABC transporter" evidence="16">
    <location>
        <begin position="1"/>
        <end position="235"/>
    </location>
</feature>
<keyword evidence="10" id="KW-0472">Membrane</keyword>
<name>A0A9X9S7L3_METOG</name>
<dbReference type="PROSITE" id="PS50893">
    <property type="entry name" value="ABC_TRANSPORTER_2"/>
    <property type="match status" value="1"/>
</dbReference>
<evidence type="ECO:0000256" key="5">
    <source>
        <dbReference type="ARBA" id="ARBA00022505"/>
    </source>
</evidence>
<keyword evidence="2" id="KW-0813">Transport</keyword>
<evidence type="ECO:0000256" key="11">
    <source>
        <dbReference type="ARBA" id="ARBA00038307"/>
    </source>
</evidence>
<evidence type="ECO:0000256" key="2">
    <source>
        <dbReference type="ARBA" id="ARBA00022448"/>
    </source>
</evidence>
<evidence type="ECO:0000313" key="18">
    <source>
        <dbReference type="Proteomes" id="UP001163096"/>
    </source>
</evidence>
<evidence type="ECO:0000259" key="16">
    <source>
        <dbReference type="PROSITE" id="PS50893"/>
    </source>
</evidence>
<keyword evidence="9" id="KW-0406">Ion transport</keyword>
<accession>A0A9X9S7L3</accession>
<keyword evidence="6" id="KW-0547">Nucleotide-binding</keyword>
<comment type="similarity">
    <text evidence="11">Belongs to the ABC transporter superfamily. Sulfate/tungstate importer (TC 3.A.1.6) family.</text>
</comment>
<evidence type="ECO:0000256" key="13">
    <source>
        <dbReference type="ARBA" id="ARBA00039025"/>
    </source>
</evidence>
<dbReference type="InterPro" id="IPR027417">
    <property type="entry name" value="P-loop_NTPase"/>
</dbReference>
<sequence>MLNLTVTKQLRDYVLDVRVAVNHGETLVVIGENGAGKSTILNLVAGLLHPDTGTITLAGRSLFDGNTQVILPPEERKVGYVLQNYALFPHMSVADNVAFGLLSRGVLKQEAQERSLGMLERMGIAAFADVRPNALSGGQRQRVALARALVTDPDILLLDEPLAALDVRTKTAMRRELRACIKEAGIPAVIVTHALKDALELGDRIAVIEEGRIVADGTPDEILAGGNGFVSHFFCGCVHSRKGETDG</sequence>
<evidence type="ECO:0000256" key="1">
    <source>
        <dbReference type="ARBA" id="ARBA00004202"/>
    </source>
</evidence>
<dbReference type="RefSeq" id="WP_268187578.1">
    <property type="nucleotide sequence ID" value="NZ_CP113361.1"/>
</dbReference>
<dbReference type="PROSITE" id="PS00211">
    <property type="entry name" value="ABC_TRANSPORTER_1"/>
    <property type="match status" value="1"/>
</dbReference>
<dbReference type="Pfam" id="PF00005">
    <property type="entry name" value="ABC_tran"/>
    <property type="match status" value="1"/>
</dbReference>
<reference evidence="17" key="1">
    <citation type="submission" date="2022-11" db="EMBL/GenBank/DDBJ databases">
        <title>Complete genome sequence of Methanogenium organophilum DSM 3596.</title>
        <authorList>
            <person name="Chen S.-C."/>
            <person name="Lai S.-J."/>
            <person name="You Y.-T."/>
        </authorList>
    </citation>
    <scope>NUCLEOTIDE SEQUENCE</scope>
    <source>
        <strain evidence="17">DSM 3596</strain>
    </source>
</reference>
<organism evidence="17 18">
    <name type="scientific">Methanogenium organophilum</name>
    <dbReference type="NCBI Taxonomy" id="2199"/>
    <lineage>
        <taxon>Archaea</taxon>
        <taxon>Methanobacteriati</taxon>
        <taxon>Methanobacteriota</taxon>
        <taxon>Stenosarchaea group</taxon>
        <taxon>Methanomicrobia</taxon>
        <taxon>Methanomicrobiales</taxon>
        <taxon>Methanomicrobiaceae</taxon>
        <taxon>Methanogenium</taxon>
    </lineage>
</organism>
<dbReference type="GO" id="GO:0016887">
    <property type="term" value="F:ATP hydrolysis activity"/>
    <property type="evidence" value="ECO:0007669"/>
    <property type="project" value="InterPro"/>
</dbReference>
<evidence type="ECO:0000256" key="3">
    <source>
        <dbReference type="ARBA" id="ARBA00022475"/>
    </source>
</evidence>